<feature type="domain" description="Nucleoside phosphorylase" evidence="4">
    <location>
        <begin position="60"/>
        <end position="251"/>
    </location>
</feature>
<dbReference type="EMBL" id="JAGINT010000001">
    <property type="protein sequence ID" value="MBP2349295.1"/>
    <property type="molecule type" value="Genomic_DNA"/>
</dbReference>
<name>A0ABS4UCE2_9ACTN</name>
<accession>A0ABS4UCE2</accession>
<dbReference type="PANTHER" id="PTHR43691:SF11">
    <property type="entry name" value="FI09636P-RELATED"/>
    <property type="match status" value="1"/>
</dbReference>
<dbReference type="InterPro" id="IPR035994">
    <property type="entry name" value="Nucleoside_phosphorylase_sf"/>
</dbReference>
<dbReference type="Pfam" id="PF01048">
    <property type="entry name" value="PNP_UDP_1"/>
    <property type="match status" value="1"/>
</dbReference>
<evidence type="ECO:0000313" key="6">
    <source>
        <dbReference type="Proteomes" id="UP000755585"/>
    </source>
</evidence>
<gene>
    <name evidence="5" type="ORF">JOF29_000378</name>
</gene>
<organism evidence="5 6">
    <name type="scientific">Kribbella aluminosa</name>
    <dbReference type="NCBI Taxonomy" id="416017"/>
    <lineage>
        <taxon>Bacteria</taxon>
        <taxon>Bacillati</taxon>
        <taxon>Actinomycetota</taxon>
        <taxon>Actinomycetes</taxon>
        <taxon>Propionibacteriales</taxon>
        <taxon>Kribbellaceae</taxon>
        <taxon>Kribbella</taxon>
    </lineage>
</organism>
<evidence type="ECO:0000259" key="4">
    <source>
        <dbReference type="Pfam" id="PF01048"/>
    </source>
</evidence>
<dbReference type="GO" id="GO:0004850">
    <property type="term" value="F:uridine phosphorylase activity"/>
    <property type="evidence" value="ECO:0007669"/>
    <property type="project" value="UniProtKB-EC"/>
</dbReference>
<comment type="caution">
    <text evidence="5">The sequence shown here is derived from an EMBL/GenBank/DDBJ whole genome shotgun (WGS) entry which is preliminary data.</text>
</comment>
<evidence type="ECO:0000256" key="3">
    <source>
        <dbReference type="ARBA" id="ARBA00048447"/>
    </source>
</evidence>
<keyword evidence="6" id="KW-1185">Reference proteome</keyword>
<dbReference type="PANTHER" id="PTHR43691">
    <property type="entry name" value="URIDINE PHOSPHORYLASE"/>
    <property type="match status" value="1"/>
</dbReference>
<dbReference type="Proteomes" id="UP000755585">
    <property type="component" value="Unassembled WGS sequence"/>
</dbReference>
<evidence type="ECO:0000256" key="2">
    <source>
        <dbReference type="ARBA" id="ARBA00021980"/>
    </source>
</evidence>
<evidence type="ECO:0000256" key="1">
    <source>
        <dbReference type="ARBA" id="ARBA00011888"/>
    </source>
</evidence>
<reference evidence="5 6" key="1">
    <citation type="submission" date="2021-03" db="EMBL/GenBank/DDBJ databases">
        <title>Sequencing the genomes of 1000 actinobacteria strains.</title>
        <authorList>
            <person name="Klenk H.-P."/>
        </authorList>
    </citation>
    <scope>NUCLEOTIDE SEQUENCE [LARGE SCALE GENOMIC DNA]</scope>
    <source>
        <strain evidence="5 6">DSM 18824</strain>
    </source>
</reference>
<proteinExistence type="predicted"/>
<dbReference type="Gene3D" id="3.40.50.1580">
    <property type="entry name" value="Nucleoside phosphorylase domain"/>
    <property type="match status" value="1"/>
</dbReference>
<dbReference type="SUPFAM" id="SSF53167">
    <property type="entry name" value="Purine and uridine phosphorylases"/>
    <property type="match status" value="1"/>
</dbReference>
<evidence type="ECO:0000313" key="5">
    <source>
        <dbReference type="EMBL" id="MBP2349295.1"/>
    </source>
</evidence>
<sequence length="297" mass="31247">MNWDSSALYDSYKFAHNVPKRGLLVDGRPALSRIDPDKVARYVLLMVRDPLCAYDDDPATQLAAELDNAERIGESGMFTTWSGTHRGVPVTVVSGGSGSPEAELILHELLEFTEADTFVRVGGSGGIHPSVEPGDVVISSGVVRDEGMTRAYIPASYPGVAAYEVVVAMARAAVTLGLPHHVGVTRSSDSDFCGVGRPSVGGYFQPWHLDVLETWARAGVLNGDRESAAVVTLPALFGKRGGSVCSVADNVIADRPFVAGAGHRSATDIALAGLVVLAEHDAAVTASGGKRWIPGLR</sequence>
<dbReference type="RefSeq" id="WP_209692487.1">
    <property type="nucleotide sequence ID" value="NZ_BAAAVU010000028.1"/>
</dbReference>
<dbReference type="EC" id="2.4.2.3" evidence="1"/>
<dbReference type="InterPro" id="IPR000845">
    <property type="entry name" value="Nucleoside_phosphorylase_d"/>
</dbReference>
<keyword evidence="5" id="KW-0808">Transferase</keyword>
<comment type="catalytic activity">
    <reaction evidence="3">
        <text>uridine + phosphate = alpha-D-ribose 1-phosphate + uracil</text>
        <dbReference type="Rhea" id="RHEA:24388"/>
        <dbReference type="ChEBI" id="CHEBI:16704"/>
        <dbReference type="ChEBI" id="CHEBI:17568"/>
        <dbReference type="ChEBI" id="CHEBI:43474"/>
        <dbReference type="ChEBI" id="CHEBI:57720"/>
        <dbReference type="EC" id="2.4.2.3"/>
    </reaction>
</comment>
<protein>
    <recommendedName>
        <fullName evidence="2">Uridine phosphorylase</fullName>
        <ecNumber evidence="1">2.4.2.3</ecNumber>
    </recommendedName>
</protein>
<dbReference type="CDD" id="cd17767">
    <property type="entry name" value="UP_EcUdp-like"/>
    <property type="match status" value="1"/>
</dbReference>
<keyword evidence="5" id="KW-0328">Glycosyltransferase</keyword>